<proteinExistence type="predicted"/>
<evidence type="ECO:0000313" key="1">
    <source>
        <dbReference type="EMBL" id="KAG8536411.1"/>
    </source>
</evidence>
<accession>A0AAV6YIA8</accession>
<protein>
    <submittedName>
        <fullName evidence="1">Uncharacterized protein</fullName>
    </submittedName>
</protein>
<reference evidence="1" key="1">
    <citation type="thesis" date="2020" institute="ProQuest LLC" country="789 East Eisenhower Parkway, Ann Arbor, MI, USA">
        <title>Comparative Genomics and Chromosome Evolution.</title>
        <authorList>
            <person name="Mudd A.B."/>
        </authorList>
    </citation>
    <scope>NUCLEOTIDE SEQUENCE</scope>
    <source>
        <strain evidence="1">237g6f4</strain>
        <tissue evidence="1">Blood</tissue>
    </source>
</reference>
<keyword evidence="2" id="KW-1185">Reference proteome</keyword>
<organism evidence="1 2">
    <name type="scientific">Engystomops pustulosus</name>
    <name type="common">Tungara frog</name>
    <name type="synonym">Physalaemus pustulosus</name>
    <dbReference type="NCBI Taxonomy" id="76066"/>
    <lineage>
        <taxon>Eukaryota</taxon>
        <taxon>Metazoa</taxon>
        <taxon>Chordata</taxon>
        <taxon>Craniata</taxon>
        <taxon>Vertebrata</taxon>
        <taxon>Euteleostomi</taxon>
        <taxon>Amphibia</taxon>
        <taxon>Batrachia</taxon>
        <taxon>Anura</taxon>
        <taxon>Neobatrachia</taxon>
        <taxon>Hyloidea</taxon>
        <taxon>Leptodactylidae</taxon>
        <taxon>Leiuperinae</taxon>
        <taxon>Engystomops</taxon>
    </lineage>
</organism>
<dbReference type="EMBL" id="WNYA01044032">
    <property type="protein sequence ID" value="KAG8536411.1"/>
    <property type="molecule type" value="Genomic_DNA"/>
</dbReference>
<name>A0AAV6YIA8_ENGPU</name>
<comment type="caution">
    <text evidence="1">The sequence shown here is derived from an EMBL/GenBank/DDBJ whole genome shotgun (WGS) entry which is preliminary data.</text>
</comment>
<evidence type="ECO:0000313" key="2">
    <source>
        <dbReference type="Proteomes" id="UP000824782"/>
    </source>
</evidence>
<dbReference type="Proteomes" id="UP000824782">
    <property type="component" value="Unassembled WGS sequence"/>
</dbReference>
<sequence>MVSTQGFEVIFVHWDRNPRRHPPTLASLFLVSWTLWEVREKETPSPSSFGITPSSLLTFATVSLSGVPKRTKGRLLGYCFGLWKPPFFCQTPFQV</sequence>
<gene>
    <name evidence="1" type="ORF">GDO81_026411</name>
</gene>
<dbReference type="AlphaFoldDB" id="A0AAV6YIA8"/>